<sequence>MIEETGFVPQPLEEEEFFQSLRRGPPPQPQPPMFASFKEVTPTFQGFMFSSGSTETKKPTTYEIYQQIKRQEAERKREKDRRGKAPKEEESENPSPKISRALMVKNISQQNPLTSFLQEYKELTTPKIAAISHDPEETEHSSDYESSGSSDES</sequence>
<keyword evidence="3" id="KW-1185">Reference proteome</keyword>
<dbReference type="Proteomes" id="UP001472677">
    <property type="component" value="Unassembled WGS sequence"/>
</dbReference>
<feature type="compositionally biased region" description="Basic and acidic residues" evidence="1">
    <location>
        <begin position="69"/>
        <end position="88"/>
    </location>
</feature>
<gene>
    <name evidence="2" type="ORF">V6N12_063143</name>
</gene>
<proteinExistence type="predicted"/>
<feature type="compositionally biased region" description="Basic and acidic residues" evidence="1">
    <location>
        <begin position="133"/>
        <end position="143"/>
    </location>
</feature>
<accession>A0ABR2FAX3</accession>
<feature type="compositionally biased region" description="Polar residues" evidence="1">
    <location>
        <begin position="42"/>
        <end position="54"/>
    </location>
</feature>
<organism evidence="2 3">
    <name type="scientific">Hibiscus sabdariffa</name>
    <name type="common">roselle</name>
    <dbReference type="NCBI Taxonomy" id="183260"/>
    <lineage>
        <taxon>Eukaryota</taxon>
        <taxon>Viridiplantae</taxon>
        <taxon>Streptophyta</taxon>
        <taxon>Embryophyta</taxon>
        <taxon>Tracheophyta</taxon>
        <taxon>Spermatophyta</taxon>
        <taxon>Magnoliopsida</taxon>
        <taxon>eudicotyledons</taxon>
        <taxon>Gunneridae</taxon>
        <taxon>Pentapetalae</taxon>
        <taxon>rosids</taxon>
        <taxon>malvids</taxon>
        <taxon>Malvales</taxon>
        <taxon>Malvaceae</taxon>
        <taxon>Malvoideae</taxon>
        <taxon>Hibiscus</taxon>
    </lineage>
</organism>
<evidence type="ECO:0000256" key="1">
    <source>
        <dbReference type="SAM" id="MobiDB-lite"/>
    </source>
</evidence>
<name>A0ABR2FAX3_9ROSI</name>
<comment type="caution">
    <text evidence="2">The sequence shown here is derived from an EMBL/GenBank/DDBJ whole genome shotgun (WGS) entry which is preliminary data.</text>
</comment>
<feature type="region of interest" description="Disordered" evidence="1">
    <location>
        <begin position="127"/>
        <end position="153"/>
    </location>
</feature>
<evidence type="ECO:0000313" key="3">
    <source>
        <dbReference type="Proteomes" id="UP001472677"/>
    </source>
</evidence>
<evidence type="ECO:0000313" key="2">
    <source>
        <dbReference type="EMBL" id="KAK8575471.1"/>
    </source>
</evidence>
<dbReference type="EMBL" id="JBBPBM010000007">
    <property type="protein sequence ID" value="KAK8575471.1"/>
    <property type="molecule type" value="Genomic_DNA"/>
</dbReference>
<feature type="compositionally biased region" description="Low complexity" evidence="1">
    <location>
        <begin position="144"/>
        <end position="153"/>
    </location>
</feature>
<feature type="region of interest" description="Disordered" evidence="1">
    <location>
        <begin position="1"/>
        <end position="106"/>
    </location>
</feature>
<reference evidence="2 3" key="1">
    <citation type="journal article" date="2024" name="G3 (Bethesda)">
        <title>Genome assembly of Hibiscus sabdariffa L. provides insights into metabolisms of medicinal natural products.</title>
        <authorList>
            <person name="Kim T."/>
        </authorList>
    </citation>
    <scope>NUCLEOTIDE SEQUENCE [LARGE SCALE GENOMIC DNA]</scope>
    <source>
        <strain evidence="2">TK-2024</strain>
        <tissue evidence="2">Old leaves</tissue>
    </source>
</reference>
<protein>
    <submittedName>
        <fullName evidence="2">Uncharacterized protein</fullName>
    </submittedName>
</protein>